<keyword evidence="14" id="KW-0969">Cilium</keyword>
<dbReference type="GO" id="GO:0005886">
    <property type="term" value="C:plasma membrane"/>
    <property type="evidence" value="ECO:0007669"/>
    <property type="project" value="UniProtKB-SubCell"/>
</dbReference>
<evidence type="ECO:0000256" key="3">
    <source>
        <dbReference type="ARBA" id="ARBA00007971"/>
    </source>
</evidence>
<dbReference type="GO" id="GO:0071973">
    <property type="term" value="P:bacterial-type flagellum-dependent cell motility"/>
    <property type="evidence" value="ECO:0007669"/>
    <property type="project" value="InterPro"/>
</dbReference>
<organism evidence="14 15">
    <name type="scientific">Teichococcus coralli</name>
    <dbReference type="NCBI Taxonomy" id="2545983"/>
    <lineage>
        <taxon>Bacteria</taxon>
        <taxon>Pseudomonadati</taxon>
        <taxon>Pseudomonadota</taxon>
        <taxon>Alphaproteobacteria</taxon>
        <taxon>Acetobacterales</taxon>
        <taxon>Roseomonadaceae</taxon>
        <taxon>Roseomonas</taxon>
    </lineage>
</organism>
<evidence type="ECO:0000256" key="4">
    <source>
        <dbReference type="ARBA" id="ARBA00022475"/>
    </source>
</evidence>
<keyword evidence="4" id="KW-1003">Cell membrane</keyword>
<feature type="domain" description="Flagellar M-ring C-terminal" evidence="13">
    <location>
        <begin position="254"/>
        <end position="413"/>
    </location>
</feature>
<feature type="transmembrane region" description="Helical" evidence="11">
    <location>
        <begin position="28"/>
        <end position="46"/>
    </location>
</feature>
<keyword evidence="8 9" id="KW-0975">Bacterial flagellum</keyword>
<keyword evidence="5 11" id="KW-0812">Transmembrane</keyword>
<dbReference type="EMBL" id="SNVJ01000023">
    <property type="protein sequence ID" value="MXP65592.1"/>
    <property type="molecule type" value="Genomic_DNA"/>
</dbReference>
<evidence type="ECO:0000256" key="7">
    <source>
        <dbReference type="ARBA" id="ARBA00023136"/>
    </source>
</evidence>
<proteinExistence type="inferred from homology"/>
<reference evidence="14 15" key="1">
    <citation type="submission" date="2019-03" db="EMBL/GenBank/DDBJ databases">
        <title>Roseomonas sp. a novel Roseomonas species isolated from Sea whip Gorgonian.</title>
        <authorList>
            <person name="Li F."/>
            <person name="Pan X."/>
            <person name="Huang S."/>
            <person name="Li Z."/>
            <person name="Meng B."/>
        </authorList>
    </citation>
    <scope>NUCLEOTIDE SEQUENCE [LARGE SCALE GENOMIC DNA]</scope>
    <source>
        <strain evidence="14 15">M0104</strain>
    </source>
</reference>
<feature type="domain" description="Flagellar M-ring N-terminal" evidence="12">
    <location>
        <begin position="54"/>
        <end position="223"/>
    </location>
</feature>
<dbReference type="GO" id="GO:0009431">
    <property type="term" value="C:bacterial-type flagellum basal body, MS ring"/>
    <property type="evidence" value="ECO:0007669"/>
    <property type="project" value="InterPro"/>
</dbReference>
<sequence>MQQVRTLGPGFDLGGLGATLRRLGPAKIGALVAVGLAALIAVTLVARSANAPDGLLYAGLEAADAGRIAARLEELKVPVQARGDGAIFVPADQVARLRMQLAAEGLPRQGGVGYELLDQASPMQMTSFMQRVQRLRALEGELARTIITMQGVRTARVHIVLPERESFSRDAPPPTASITVTTHAGQRLGAAQAAAIRLLVAGAVPRLRQEDVSVVDPSGIVLAADGGPGAMAGRIGEIRMAQEQALQKAVLDLLEPILGRGRVRAVASIEVEGARTVAREETYDPLGQVERGRQTQTEQENSEDGRGQAPVTVGQNLPNQQVNNNANRSTSSSQRRNETVNFEISSKVEETVREPGAVKRVSVAVVVGEATDAEGKPVPRPKEELDRLAALVRSAVGFSEKRGDIVTVETLHFLPEEGLGTLASAEADGVRLSGLQLAMIGGGLVLSAGAASLLFRRRQRRLVAEAAAAATAAAAAAAAAAQADSMDDAIATVGQDIQIRLSSLSALQEIIDQRPDEALAVVRAWIEEGTPA</sequence>
<dbReference type="InterPro" id="IPR043427">
    <property type="entry name" value="YscJ/FliF"/>
</dbReference>
<feature type="compositionally biased region" description="Polar residues" evidence="10">
    <location>
        <begin position="328"/>
        <end position="339"/>
    </location>
</feature>
<dbReference type="InterPro" id="IPR006182">
    <property type="entry name" value="FliF_N_dom"/>
</dbReference>
<dbReference type="InterPro" id="IPR045851">
    <property type="entry name" value="AMP-bd_C_sf"/>
</dbReference>
<evidence type="ECO:0000256" key="8">
    <source>
        <dbReference type="ARBA" id="ARBA00023143"/>
    </source>
</evidence>
<gene>
    <name evidence="14" type="primary">fliF</name>
    <name evidence="14" type="ORF">E0493_19780</name>
</gene>
<dbReference type="NCBIfam" id="TIGR00206">
    <property type="entry name" value="fliF"/>
    <property type="match status" value="1"/>
</dbReference>
<dbReference type="PIRSF" id="PIRSF004862">
    <property type="entry name" value="FliF"/>
    <property type="match status" value="1"/>
</dbReference>
<dbReference type="InterPro" id="IPR000067">
    <property type="entry name" value="FlgMring_FliF"/>
</dbReference>
<protein>
    <recommendedName>
        <fullName evidence="9">Flagellar M-ring protein</fullName>
    </recommendedName>
</protein>
<keyword evidence="14" id="KW-0966">Cell projection</keyword>
<comment type="subcellular location">
    <subcellularLocation>
        <location evidence="1 9">Bacterial flagellum basal body</location>
    </subcellularLocation>
    <subcellularLocation>
        <location evidence="2">Cell membrane</location>
        <topology evidence="2">Multi-pass membrane protein</topology>
    </subcellularLocation>
</comment>
<comment type="similarity">
    <text evidence="3 9">Belongs to the FliF family.</text>
</comment>
<dbReference type="Proteomes" id="UP000460715">
    <property type="component" value="Unassembled WGS sequence"/>
</dbReference>
<keyword evidence="15" id="KW-1185">Reference proteome</keyword>
<comment type="function">
    <text evidence="9">The M ring may be actively involved in energy transduction.</text>
</comment>
<evidence type="ECO:0000313" key="14">
    <source>
        <dbReference type="EMBL" id="MXP65592.1"/>
    </source>
</evidence>
<accession>A0A845BKA7</accession>
<dbReference type="PANTHER" id="PTHR30046">
    <property type="entry name" value="FLAGELLAR M-RING PROTEIN"/>
    <property type="match status" value="1"/>
</dbReference>
<feature type="transmembrane region" description="Helical" evidence="11">
    <location>
        <begin position="434"/>
        <end position="455"/>
    </location>
</feature>
<keyword evidence="7 11" id="KW-0472">Membrane</keyword>
<evidence type="ECO:0000256" key="11">
    <source>
        <dbReference type="SAM" id="Phobius"/>
    </source>
</evidence>
<dbReference type="Gene3D" id="3.30.300.30">
    <property type="match status" value="1"/>
</dbReference>
<feature type="compositionally biased region" description="Low complexity" evidence="10">
    <location>
        <begin position="315"/>
        <end position="327"/>
    </location>
</feature>
<dbReference type="InterPro" id="IPR013556">
    <property type="entry name" value="Flag_M-ring_C"/>
</dbReference>
<evidence type="ECO:0000256" key="1">
    <source>
        <dbReference type="ARBA" id="ARBA00004117"/>
    </source>
</evidence>
<evidence type="ECO:0000256" key="10">
    <source>
        <dbReference type="SAM" id="MobiDB-lite"/>
    </source>
</evidence>
<dbReference type="RefSeq" id="WP_160938998.1">
    <property type="nucleotide sequence ID" value="NZ_SNVJ01000023.1"/>
</dbReference>
<dbReference type="OrthoDB" id="9807026at2"/>
<dbReference type="PRINTS" id="PR01009">
    <property type="entry name" value="FLGMRINGFLIF"/>
</dbReference>
<evidence type="ECO:0000256" key="2">
    <source>
        <dbReference type="ARBA" id="ARBA00004651"/>
    </source>
</evidence>
<evidence type="ECO:0000256" key="9">
    <source>
        <dbReference type="PIRNR" id="PIRNR004862"/>
    </source>
</evidence>
<evidence type="ECO:0000313" key="15">
    <source>
        <dbReference type="Proteomes" id="UP000460715"/>
    </source>
</evidence>
<dbReference type="PANTHER" id="PTHR30046:SF0">
    <property type="entry name" value="FLAGELLAR M-RING PROTEIN"/>
    <property type="match status" value="1"/>
</dbReference>
<evidence type="ECO:0000259" key="12">
    <source>
        <dbReference type="Pfam" id="PF01514"/>
    </source>
</evidence>
<name>A0A845BKA7_9PROT</name>
<evidence type="ECO:0000256" key="5">
    <source>
        <dbReference type="ARBA" id="ARBA00022692"/>
    </source>
</evidence>
<dbReference type="Pfam" id="PF08345">
    <property type="entry name" value="YscJ_FliF_C"/>
    <property type="match status" value="1"/>
</dbReference>
<keyword evidence="6 11" id="KW-1133">Transmembrane helix</keyword>
<dbReference type="Pfam" id="PF01514">
    <property type="entry name" value="YscJ_FliF"/>
    <property type="match status" value="1"/>
</dbReference>
<keyword evidence="14" id="KW-0282">Flagellum</keyword>
<feature type="region of interest" description="Disordered" evidence="10">
    <location>
        <begin position="280"/>
        <end position="339"/>
    </location>
</feature>
<evidence type="ECO:0000256" key="6">
    <source>
        <dbReference type="ARBA" id="ARBA00022989"/>
    </source>
</evidence>
<comment type="caution">
    <text evidence="14">The sequence shown here is derived from an EMBL/GenBank/DDBJ whole genome shotgun (WGS) entry which is preliminary data.</text>
</comment>
<dbReference type="AlphaFoldDB" id="A0A845BKA7"/>
<dbReference type="GO" id="GO:0003774">
    <property type="term" value="F:cytoskeletal motor activity"/>
    <property type="evidence" value="ECO:0007669"/>
    <property type="project" value="InterPro"/>
</dbReference>
<evidence type="ECO:0000259" key="13">
    <source>
        <dbReference type="Pfam" id="PF08345"/>
    </source>
</evidence>